<keyword evidence="3" id="KW-0862">Zinc</keyword>
<dbReference type="VEuPathDB" id="VectorBase:AARA005280"/>
<evidence type="ECO:0000313" key="5">
    <source>
        <dbReference type="Proteomes" id="UP000075840"/>
    </source>
</evidence>
<sequence>MTKKKNLTPFVDNDSGSCRSCSWDDDPNMIQCDECDRWFHMACAKLSRLPKADEPFLYYAKIKAPAPTSSGQDTAIAALIEALKGSSIDTNTYLKRLLICYLISMARPKNG</sequence>
<evidence type="ECO:0000256" key="2">
    <source>
        <dbReference type="ARBA" id="ARBA00022771"/>
    </source>
</evidence>
<dbReference type="EMBL" id="APCN01007869">
    <property type="status" value="NOT_ANNOTATED_CDS"/>
    <property type="molecule type" value="Genomic_DNA"/>
</dbReference>
<dbReference type="Proteomes" id="UP000075840">
    <property type="component" value="Unassembled WGS sequence"/>
</dbReference>
<keyword evidence="2" id="KW-0863">Zinc-finger</keyword>
<proteinExistence type="predicted"/>
<evidence type="ECO:0000256" key="3">
    <source>
        <dbReference type="ARBA" id="ARBA00022833"/>
    </source>
</evidence>
<evidence type="ECO:0000313" key="4">
    <source>
        <dbReference type="EnsemblMetazoa" id="AARA005280-PA"/>
    </source>
</evidence>
<name>A0A182HVG3_ANOAR</name>
<dbReference type="AlphaFoldDB" id="A0A182HVG3"/>
<dbReference type="SUPFAM" id="SSF57903">
    <property type="entry name" value="FYVE/PHD zinc finger"/>
    <property type="match status" value="1"/>
</dbReference>
<dbReference type="InterPro" id="IPR011011">
    <property type="entry name" value="Znf_FYVE_PHD"/>
</dbReference>
<dbReference type="InterPro" id="IPR013083">
    <property type="entry name" value="Znf_RING/FYVE/PHD"/>
</dbReference>
<keyword evidence="1" id="KW-0479">Metal-binding</keyword>
<accession>A0A182HVG3</accession>
<dbReference type="InterPro" id="IPR019787">
    <property type="entry name" value="Znf_PHD-finger"/>
</dbReference>
<dbReference type="GO" id="GO:0008270">
    <property type="term" value="F:zinc ion binding"/>
    <property type="evidence" value="ECO:0007669"/>
    <property type="project" value="UniProtKB-KW"/>
</dbReference>
<dbReference type="EnsemblMetazoa" id="AARA005280-RA">
    <property type="protein sequence ID" value="AARA005280-PA"/>
    <property type="gene ID" value="AARA005280"/>
</dbReference>
<dbReference type="Gene3D" id="3.30.40.10">
    <property type="entry name" value="Zinc/RING finger domain, C3HC4 (zinc finger)"/>
    <property type="match status" value="1"/>
</dbReference>
<evidence type="ECO:0000256" key="1">
    <source>
        <dbReference type="ARBA" id="ARBA00022723"/>
    </source>
</evidence>
<keyword evidence="5" id="KW-1185">Reference proteome</keyword>
<organism evidence="4 5">
    <name type="scientific">Anopheles arabiensis</name>
    <name type="common">Mosquito</name>
    <dbReference type="NCBI Taxonomy" id="7173"/>
    <lineage>
        <taxon>Eukaryota</taxon>
        <taxon>Metazoa</taxon>
        <taxon>Ecdysozoa</taxon>
        <taxon>Arthropoda</taxon>
        <taxon>Hexapoda</taxon>
        <taxon>Insecta</taxon>
        <taxon>Pterygota</taxon>
        <taxon>Neoptera</taxon>
        <taxon>Endopterygota</taxon>
        <taxon>Diptera</taxon>
        <taxon>Nematocera</taxon>
        <taxon>Culicoidea</taxon>
        <taxon>Culicidae</taxon>
        <taxon>Anophelinae</taxon>
        <taxon>Anopheles</taxon>
    </lineage>
</organism>
<reference evidence="4" key="1">
    <citation type="submission" date="2022-08" db="UniProtKB">
        <authorList>
            <consortium name="EnsemblMetazoa"/>
        </authorList>
    </citation>
    <scope>IDENTIFICATION</scope>
    <source>
        <strain evidence="4">Dongola</strain>
    </source>
</reference>
<dbReference type="Pfam" id="PF00628">
    <property type="entry name" value="PHD"/>
    <property type="match status" value="1"/>
</dbReference>
<protein>
    <submittedName>
        <fullName evidence="4">Uncharacterized protein</fullName>
    </submittedName>
</protein>